<dbReference type="CDD" id="cd07995">
    <property type="entry name" value="TPK"/>
    <property type="match status" value="1"/>
</dbReference>
<evidence type="ECO:0000256" key="3">
    <source>
        <dbReference type="ARBA" id="ARBA00022777"/>
    </source>
</evidence>
<dbReference type="PANTHER" id="PTHR41299">
    <property type="entry name" value="THIAMINE PYROPHOSPHOKINASE"/>
    <property type="match status" value="1"/>
</dbReference>
<reference evidence="7 8" key="1">
    <citation type="submission" date="2009-01" db="EMBL/GenBank/DDBJ databases">
        <authorList>
            <person name="Qin X."/>
            <person name="Bachman B."/>
            <person name="Battles P."/>
            <person name="Bell A."/>
            <person name="Bess C."/>
            <person name="Bickham C."/>
            <person name="Chaboub L."/>
            <person name="Chen D."/>
            <person name="Coyle M."/>
            <person name="Deiros D.R."/>
            <person name="Dinh H."/>
            <person name="Forbes L."/>
            <person name="Fowler G."/>
            <person name="Francisco L."/>
            <person name="Fu Q."/>
            <person name="Gubbala S."/>
            <person name="Hale W."/>
            <person name="Han Y."/>
            <person name="Hemphill L."/>
            <person name="Highlander S.K."/>
            <person name="Hirani K."/>
            <person name="Hogues M."/>
            <person name="Jackson L."/>
            <person name="Jakkamsetti A."/>
            <person name="Javaid M."/>
            <person name="Jiang H."/>
            <person name="Korchina V."/>
            <person name="Kovar C."/>
            <person name="Lara F."/>
            <person name="Lee S."/>
            <person name="Mata R."/>
            <person name="Mathew T."/>
            <person name="Moen C."/>
            <person name="Morales K."/>
            <person name="Munidasa M."/>
            <person name="Nazareth L."/>
            <person name="Ngo R."/>
            <person name="Nguyen L."/>
            <person name="Okwuonu G."/>
            <person name="Ongeri F."/>
            <person name="Patil S."/>
            <person name="Petrosino J."/>
            <person name="Pham C."/>
            <person name="Pham P."/>
            <person name="Pu L.-L."/>
            <person name="Puazo M."/>
            <person name="Raj R."/>
            <person name="Reid J."/>
            <person name="Rouhana J."/>
            <person name="Saada N."/>
            <person name="Shang Y."/>
            <person name="Simmons D."/>
            <person name="Thornton R."/>
            <person name="Warren J."/>
            <person name="Weissenberger G."/>
            <person name="Zhang J."/>
            <person name="Zhang L."/>
            <person name="Zhou C."/>
            <person name="Zhu D."/>
            <person name="Muzny D."/>
            <person name="Worley K."/>
            <person name="Gibbs R."/>
        </authorList>
    </citation>
    <scope>NUCLEOTIDE SEQUENCE [LARGE SCALE GENOMIC DNA]</scope>
    <source>
        <strain evidence="7 8">ATCC 49540</strain>
    </source>
</reference>
<protein>
    <recommendedName>
        <fullName evidence="5">Thiamine diphosphokinase</fullName>
        <ecNumber evidence="5">2.7.6.2</ecNumber>
    </recommendedName>
</protein>
<organism evidence="7 8">
    <name type="scientific">Limosilactobacillus vaginalis DSM 5837 = ATCC 49540</name>
    <dbReference type="NCBI Taxonomy" id="1423814"/>
    <lineage>
        <taxon>Bacteria</taxon>
        <taxon>Bacillati</taxon>
        <taxon>Bacillota</taxon>
        <taxon>Bacilli</taxon>
        <taxon>Lactobacillales</taxon>
        <taxon>Lactobacillaceae</taxon>
        <taxon>Limosilactobacillus</taxon>
    </lineage>
</organism>
<dbReference type="Proteomes" id="UP000004483">
    <property type="component" value="Unassembled WGS sequence"/>
</dbReference>
<dbReference type="GO" id="GO:0016301">
    <property type="term" value="F:kinase activity"/>
    <property type="evidence" value="ECO:0007669"/>
    <property type="project" value="UniProtKB-KW"/>
</dbReference>
<dbReference type="InterPro" id="IPR007373">
    <property type="entry name" value="Thiamin_PyroPKinase_B1-bd"/>
</dbReference>
<dbReference type="eggNOG" id="COG1564">
    <property type="taxonomic scope" value="Bacteria"/>
</dbReference>
<dbReference type="HOGENOM" id="CLU_044237_1_0_9"/>
<dbReference type="InterPro" id="IPR053149">
    <property type="entry name" value="TPK"/>
</dbReference>
<dbReference type="SMART" id="SM00983">
    <property type="entry name" value="TPK_B1_binding"/>
    <property type="match status" value="1"/>
</dbReference>
<evidence type="ECO:0000313" key="8">
    <source>
        <dbReference type="Proteomes" id="UP000004483"/>
    </source>
</evidence>
<keyword evidence="3 7" id="KW-0418">Kinase</keyword>
<dbReference type="STRING" id="1423814.HMPREF0549_1724"/>
<accession>C2EW88</accession>
<evidence type="ECO:0000256" key="2">
    <source>
        <dbReference type="ARBA" id="ARBA00022741"/>
    </source>
</evidence>
<sequence length="274" mass="30762">MTEVIYDFVFTPPRAQIGFQSSVILDTGTHLRTALFVFELGKSTYVTVPFLYKEKLMRVNIMVGGPDSLIPLSVVHARQNEKWVGVDIGATRLLNEGITPAVAVGDFDSTNAQQFNRVKGAIDDIHLFPPVKDYTDTQLGVKNAIELYKPDQITIFGATGGRLDQYLSNLFLPLEKEFKGYLEKIQLIDKQNIVDYYLPGEYEIKAEAGFKYLAFVNLTPVTGLTLVDEKYPLTNWNSSTPFCWSSNEFNGEVNHFSFQSGVVAVIKSRDLIIK</sequence>
<proteinExistence type="predicted"/>
<gene>
    <name evidence="7" type="primary">thiN</name>
    <name evidence="7" type="ORF">HMPREF0549_1724</name>
</gene>
<dbReference type="SUPFAM" id="SSF63999">
    <property type="entry name" value="Thiamin pyrophosphokinase, catalytic domain"/>
    <property type="match status" value="1"/>
</dbReference>
<dbReference type="Pfam" id="PF04265">
    <property type="entry name" value="TPK_B1_binding"/>
    <property type="match status" value="1"/>
</dbReference>
<dbReference type="Pfam" id="PF04263">
    <property type="entry name" value="TPK_catalytic"/>
    <property type="match status" value="1"/>
</dbReference>
<dbReference type="GO" id="GO:0006772">
    <property type="term" value="P:thiamine metabolic process"/>
    <property type="evidence" value="ECO:0007669"/>
    <property type="project" value="UniProtKB-UniRule"/>
</dbReference>
<dbReference type="GO" id="GO:0030975">
    <property type="term" value="F:thiamine binding"/>
    <property type="evidence" value="ECO:0007669"/>
    <property type="project" value="InterPro"/>
</dbReference>
<dbReference type="PANTHER" id="PTHR41299:SF1">
    <property type="entry name" value="THIAMINE PYROPHOSPHOKINASE"/>
    <property type="match status" value="1"/>
</dbReference>
<comment type="caution">
    <text evidence="7">The sequence shown here is derived from an EMBL/GenBank/DDBJ whole genome shotgun (WGS) entry which is preliminary data.</text>
</comment>
<dbReference type="EMBL" id="ACGV01000190">
    <property type="protein sequence ID" value="EEJ39842.1"/>
    <property type="molecule type" value="Genomic_DNA"/>
</dbReference>
<name>C2EW88_9LACO</name>
<evidence type="ECO:0000256" key="4">
    <source>
        <dbReference type="ARBA" id="ARBA00022840"/>
    </source>
</evidence>
<keyword evidence="4" id="KW-0067">ATP-binding</keyword>
<dbReference type="GO" id="GO:0005524">
    <property type="term" value="F:ATP binding"/>
    <property type="evidence" value="ECO:0007669"/>
    <property type="project" value="UniProtKB-KW"/>
</dbReference>
<evidence type="ECO:0000313" key="7">
    <source>
        <dbReference type="EMBL" id="EEJ39842.1"/>
    </source>
</evidence>
<keyword evidence="2" id="KW-0547">Nucleotide-binding</keyword>
<evidence type="ECO:0000256" key="1">
    <source>
        <dbReference type="ARBA" id="ARBA00022679"/>
    </source>
</evidence>
<evidence type="ECO:0000256" key="5">
    <source>
        <dbReference type="NCBIfam" id="TIGR01378"/>
    </source>
</evidence>
<dbReference type="EC" id="2.7.6.2" evidence="5"/>
<feature type="domain" description="Thiamin pyrophosphokinase thiamin-binding" evidence="6">
    <location>
        <begin position="200"/>
        <end position="264"/>
    </location>
</feature>
<dbReference type="NCBIfam" id="TIGR01378">
    <property type="entry name" value="thi_PPkinase"/>
    <property type="match status" value="1"/>
</dbReference>
<dbReference type="AlphaFoldDB" id="C2EW88"/>
<dbReference type="Gene3D" id="3.40.50.10240">
    <property type="entry name" value="Thiamin pyrophosphokinase, catalytic domain"/>
    <property type="match status" value="1"/>
</dbReference>
<dbReference type="InterPro" id="IPR007371">
    <property type="entry name" value="TPK_catalytic"/>
</dbReference>
<dbReference type="GO" id="GO:0004788">
    <property type="term" value="F:thiamine diphosphokinase activity"/>
    <property type="evidence" value="ECO:0007669"/>
    <property type="project" value="UniProtKB-UniRule"/>
</dbReference>
<dbReference type="InterPro" id="IPR036759">
    <property type="entry name" value="TPK_catalytic_sf"/>
</dbReference>
<evidence type="ECO:0000259" key="6">
    <source>
        <dbReference type="SMART" id="SM00983"/>
    </source>
</evidence>
<keyword evidence="1 7" id="KW-0808">Transferase</keyword>
<dbReference type="GO" id="GO:0009229">
    <property type="term" value="P:thiamine diphosphate biosynthetic process"/>
    <property type="evidence" value="ECO:0007669"/>
    <property type="project" value="InterPro"/>
</dbReference>
<dbReference type="InterPro" id="IPR006282">
    <property type="entry name" value="Thi_PPkinase"/>
</dbReference>